<gene>
    <name evidence="5" type="ORF">GKC34_08165</name>
</gene>
<evidence type="ECO:0000256" key="2">
    <source>
        <dbReference type="ARBA" id="ARBA00010897"/>
    </source>
</evidence>
<organism evidence="5 6">
    <name type="scientific">Ligilactobacillus salivarius</name>
    <dbReference type="NCBI Taxonomy" id="1624"/>
    <lineage>
        <taxon>Bacteria</taxon>
        <taxon>Bacillati</taxon>
        <taxon>Bacillota</taxon>
        <taxon>Bacilli</taxon>
        <taxon>Lactobacillales</taxon>
        <taxon>Lactobacillaceae</taxon>
        <taxon>Ligilactobacillus</taxon>
    </lineage>
</organism>
<dbReference type="GO" id="GO:0016757">
    <property type="term" value="F:glycosyltransferase activity"/>
    <property type="evidence" value="ECO:0007669"/>
    <property type="project" value="UniProtKB-KW"/>
</dbReference>
<evidence type="ECO:0000256" key="3">
    <source>
        <dbReference type="ARBA" id="ARBA00022642"/>
    </source>
</evidence>
<accession>A0A6A8LT19</accession>
<sequence length="113" mass="13516">MKKTLPDDSYTLHTDLYQLNMIETYWRKGIDQKKAIFEVFFRDLPFDNGYAIFAGLERLVSYINKLKFTETDLEYLRDEVGYKDDFIDYLRNFKFTATIRSVVEGEVVFNKEP</sequence>
<dbReference type="InterPro" id="IPR040727">
    <property type="entry name" value="NAPRTase_N"/>
</dbReference>
<dbReference type="Pfam" id="PF17767">
    <property type="entry name" value="NAPRTase_N"/>
    <property type="match status" value="1"/>
</dbReference>
<evidence type="ECO:0000313" key="5">
    <source>
        <dbReference type="EMBL" id="MSE05777.1"/>
    </source>
</evidence>
<dbReference type="GO" id="GO:0034355">
    <property type="term" value="P:NAD+ biosynthetic process via the salvage pathway"/>
    <property type="evidence" value="ECO:0007669"/>
    <property type="project" value="TreeGrafter"/>
</dbReference>
<dbReference type="GO" id="GO:0004516">
    <property type="term" value="F:nicotinate phosphoribosyltransferase activity"/>
    <property type="evidence" value="ECO:0007669"/>
    <property type="project" value="InterPro"/>
</dbReference>
<comment type="similarity">
    <text evidence="2">Belongs to the NAPRTase family.</text>
</comment>
<keyword evidence="3" id="KW-0662">Pyridine nucleotide biosynthesis</keyword>
<dbReference type="GO" id="GO:0005829">
    <property type="term" value="C:cytosol"/>
    <property type="evidence" value="ECO:0007669"/>
    <property type="project" value="TreeGrafter"/>
</dbReference>
<proteinExistence type="inferred from homology"/>
<dbReference type="Proteomes" id="UP000437575">
    <property type="component" value="Unassembled WGS sequence"/>
</dbReference>
<comment type="pathway">
    <text evidence="1">Cofactor biosynthesis; NAD(+) biosynthesis.</text>
</comment>
<reference evidence="5 6" key="1">
    <citation type="submission" date="2019-11" db="EMBL/GenBank/DDBJ databases">
        <title>Draft Genome Sequence of Plant Growth-Promoting Rhizosphere-Associated Bacteria.</title>
        <authorList>
            <person name="Vasilyev I.Y."/>
            <person name="Radchenko V."/>
            <person name="Ilnitskaya E.V."/>
        </authorList>
    </citation>
    <scope>NUCLEOTIDE SEQUENCE [LARGE SCALE GENOMIC DNA]</scope>
    <source>
        <strain evidence="5 6">VRA_1sq_f</strain>
    </source>
</reference>
<dbReference type="UniPathway" id="UPA00253"/>
<evidence type="ECO:0000256" key="1">
    <source>
        <dbReference type="ARBA" id="ARBA00004790"/>
    </source>
</evidence>
<comment type="caution">
    <text evidence="5">The sequence shown here is derived from an EMBL/GenBank/DDBJ whole genome shotgun (WGS) entry which is preliminary data.</text>
</comment>
<feature type="domain" description="Nicotinate phosphoribosyltransferase N-terminal" evidence="4">
    <location>
        <begin position="12"/>
        <end position="113"/>
    </location>
</feature>
<dbReference type="PANTHER" id="PTHR11098">
    <property type="entry name" value="NICOTINATE PHOSPHORIBOSYLTRANSFERASE"/>
    <property type="match status" value="1"/>
</dbReference>
<keyword evidence="5" id="KW-0328">Glycosyltransferase</keyword>
<dbReference type="AlphaFoldDB" id="A0A6A8LT19"/>
<dbReference type="SUPFAM" id="SSF54675">
    <property type="entry name" value="Nicotinate/Quinolinate PRTase N-terminal domain-like"/>
    <property type="match status" value="1"/>
</dbReference>
<dbReference type="Gene3D" id="3.20.140.10">
    <property type="entry name" value="nicotinate phosphoribosyltransferase"/>
    <property type="match status" value="1"/>
</dbReference>
<keyword evidence="5" id="KW-0808">Transferase</keyword>
<dbReference type="InterPro" id="IPR007229">
    <property type="entry name" value="Nic_PRibTrfase-Fam"/>
</dbReference>
<protein>
    <submittedName>
        <fullName evidence="5">Nicotinate phosphoribosyltransferase</fullName>
    </submittedName>
</protein>
<dbReference type="PANTHER" id="PTHR11098:SF1">
    <property type="entry name" value="NICOTINATE PHOSPHORIBOSYLTRANSFERASE"/>
    <property type="match status" value="1"/>
</dbReference>
<evidence type="ECO:0000259" key="4">
    <source>
        <dbReference type="Pfam" id="PF17767"/>
    </source>
</evidence>
<name>A0A6A8LT19_9LACO</name>
<dbReference type="EMBL" id="WKKZ01000400">
    <property type="protein sequence ID" value="MSE05777.1"/>
    <property type="molecule type" value="Genomic_DNA"/>
</dbReference>
<feature type="non-terminal residue" evidence="5">
    <location>
        <position position="113"/>
    </location>
</feature>
<evidence type="ECO:0000313" key="6">
    <source>
        <dbReference type="Proteomes" id="UP000437575"/>
    </source>
</evidence>